<sequence length="300" mass="34476">MAYNLSHLINQHYYLAPITHFAAADTQHLPHTTNKVMSSVVQVSNHQQVLLQQWSVGTEFALNIHDSPKRQFSVLAKLLGWVGGEEPWNSNWKQCFGQTYTWRAPVAGVAHRASASFQTANIEPTNVETANQTGTSTASAADGFVYEDYVWGQFEGFLPNPHASFNDEFQRLAIHQGWNREERREHRLELFNADWEAHIGSDINNLKHWQELCRLCWIASIPDTIEDCKKALSDVLVNIYDILDSQRTGDAVRIFHDFEAFREYTIPAHVYPIEEAMADTFLPVFLKDLRLKRRGHYQGY</sequence>
<name>A0A6A7BBQ5_9PLEO</name>
<dbReference type="Proteomes" id="UP000799423">
    <property type="component" value="Unassembled WGS sequence"/>
</dbReference>
<reference evidence="1" key="1">
    <citation type="submission" date="2020-01" db="EMBL/GenBank/DDBJ databases">
        <authorList>
            <consortium name="DOE Joint Genome Institute"/>
            <person name="Haridas S."/>
            <person name="Albert R."/>
            <person name="Binder M."/>
            <person name="Bloem J."/>
            <person name="Labutti K."/>
            <person name="Salamov A."/>
            <person name="Andreopoulos B."/>
            <person name="Baker S.E."/>
            <person name="Barry K."/>
            <person name="Bills G."/>
            <person name="Bluhm B.H."/>
            <person name="Cannon C."/>
            <person name="Castanera R."/>
            <person name="Culley D.E."/>
            <person name="Daum C."/>
            <person name="Ezra D."/>
            <person name="Gonzalez J.B."/>
            <person name="Henrissat B."/>
            <person name="Kuo A."/>
            <person name="Liang C."/>
            <person name="Lipzen A."/>
            <person name="Lutzoni F."/>
            <person name="Magnuson J."/>
            <person name="Mondo S."/>
            <person name="Nolan M."/>
            <person name="Ohm R."/>
            <person name="Pangilinan J."/>
            <person name="Park H.-J."/>
            <person name="Ramirez L."/>
            <person name="Alfaro M."/>
            <person name="Sun H."/>
            <person name="Tritt A."/>
            <person name="Yoshinaga Y."/>
            <person name="Zwiers L.-H."/>
            <person name="Turgeon B.G."/>
            <person name="Goodwin S.B."/>
            <person name="Spatafora J.W."/>
            <person name="Crous P.W."/>
            <person name="Grigoriev I.V."/>
        </authorList>
    </citation>
    <scope>NUCLEOTIDE SEQUENCE</scope>
    <source>
        <strain evidence="1">IPT5</strain>
    </source>
</reference>
<keyword evidence="2" id="KW-1185">Reference proteome</keyword>
<accession>A0A6A7BBQ5</accession>
<gene>
    <name evidence="1" type="ORF">T440DRAFT_477326</name>
</gene>
<organism evidence="1 2">
    <name type="scientific">Plenodomus tracheiphilus IPT5</name>
    <dbReference type="NCBI Taxonomy" id="1408161"/>
    <lineage>
        <taxon>Eukaryota</taxon>
        <taxon>Fungi</taxon>
        <taxon>Dikarya</taxon>
        <taxon>Ascomycota</taxon>
        <taxon>Pezizomycotina</taxon>
        <taxon>Dothideomycetes</taxon>
        <taxon>Pleosporomycetidae</taxon>
        <taxon>Pleosporales</taxon>
        <taxon>Pleosporineae</taxon>
        <taxon>Leptosphaeriaceae</taxon>
        <taxon>Plenodomus</taxon>
    </lineage>
</organism>
<evidence type="ECO:0000313" key="1">
    <source>
        <dbReference type="EMBL" id="KAF2852961.1"/>
    </source>
</evidence>
<dbReference type="OrthoDB" id="6105938at2759"/>
<dbReference type="PANTHER" id="PTHR38846">
    <property type="entry name" value="C3H1-TYPE DOMAIN-CONTAINING PROTEIN"/>
    <property type="match status" value="1"/>
</dbReference>
<dbReference type="EMBL" id="MU006297">
    <property type="protein sequence ID" value="KAF2852961.1"/>
    <property type="molecule type" value="Genomic_DNA"/>
</dbReference>
<dbReference type="AlphaFoldDB" id="A0A6A7BBQ5"/>
<dbReference type="PANTHER" id="PTHR38846:SF1">
    <property type="entry name" value="C3H1-TYPE DOMAIN-CONTAINING PROTEIN"/>
    <property type="match status" value="1"/>
</dbReference>
<evidence type="ECO:0000313" key="2">
    <source>
        <dbReference type="Proteomes" id="UP000799423"/>
    </source>
</evidence>
<proteinExistence type="predicted"/>
<protein>
    <submittedName>
        <fullName evidence="1">Uncharacterized protein</fullName>
    </submittedName>
</protein>